<protein>
    <recommendedName>
        <fullName evidence="3">Capsule assembly Wzi family protein</fullName>
    </recommendedName>
</protein>
<dbReference type="Proteomes" id="UP000095552">
    <property type="component" value="Unassembled WGS sequence"/>
</dbReference>
<comment type="caution">
    <text evidence="1">The sequence shown here is derived from an EMBL/GenBank/DDBJ whole genome shotgun (WGS) entry which is preliminary data.</text>
</comment>
<evidence type="ECO:0000313" key="1">
    <source>
        <dbReference type="EMBL" id="OEK06748.1"/>
    </source>
</evidence>
<gene>
    <name evidence="1" type="ORF">BFP71_03550</name>
</gene>
<reference evidence="1 2" key="1">
    <citation type="submission" date="2016-08" db="EMBL/GenBank/DDBJ databases">
        <title>Draft genome of Fabibacter sp. strain SK-8.</title>
        <authorList>
            <person name="Wong S.-K."/>
            <person name="Hamasaki K."/>
            <person name="Yoshizawa S."/>
        </authorList>
    </citation>
    <scope>NUCLEOTIDE SEQUENCE [LARGE SCALE GENOMIC DNA]</scope>
    <source>
        <strain evidence="1 2">SK-8</strain>
    </source>
</reference>
<name>A0A1E5T5X8_9BACT</name>
<dbReference type="AlphaFoldDB" id="A0A1E5T5X8"/>
<proteinExistence type="predicted"/>
<accession>A0A1E5T5X8</accession>
<sequence>MVKFRLIIILIIGYSSIYAQETVHDSINSVTHSLNIESGVLISAKSELPFWVRGNNSQRFKQGSANSVYQILHYNGNYQPIKNIALKWELESLLNIRERIDGRIIQANLSIESKLIRIRGGYDEEFFGLNDSTLSIGNLVYGNNASPIPKVSISTNGWQRSPLFGNHLSFQAYLAHGWFEQNRFQSGAFLHQKYLYLRVKAFNSRLSIIGGLNHNAQWGGANATNESSQPTGIKNYLRILMGSSGGSDANLSDQNNALGNHLGSYDLRGTHEFRHFFLSSYWQFLWEDKSGLTPFNWRDGLMGASIDFKNNGLINKVVIEIIRTNDQDADKVSDDGLSFLEPDNFLNNNTYQSGWTYLDNVIGNPVFLLIHPDSDDFRSRVKNMVNGLNVSIGGNLKGLSYSITYRKFKNAGTRYESIEPGLDVRSAIIYLSIPTIHGSFGIRGEYDWSNWLGKNFGFQCQYRVDLSSIFRKGN</sequence>
<dbReference type="Gene3D" id="2.40.160.130">
    <property type="entry name" value="Capsule assembly protein Wzi"/>
    <property type="match status" value="1"/>
</dbReference>
<dbReference type="STRING" id="1563681.BFP71_03550"/>
<dbReference type="EMBL" id="MDGQ01000003">
    <property type="protein sequence ID" value="OEK06748.1"/>
    <property type="molecule type" value="Genomic_DNA"/>
</dbReference>
<organism evidence="1 2">
    <name type="scientific">Roseivirga misakiensis</name>
    <dbReference type="NCBI Taxonomy" id="1563681"/>
    <lineage>
        <taxon>Bacteria</taxon>
        <taxon>Pseudomonadati</taxon>
        <taxon>Bacteroidota</taxon>
        <taxon>Cytophagia</taxon>
        <taxon>Cytophagales</taxon>
        <taxon>Roseivirgaceae</taxon>
        <taxon>Roseivirga</taxon>
    </lineage>
</organism>
<evidence type="ECO:0000313" key="2">
    <source>
        <dbReference type="Proteomes" id="UP000095552"/>
    </source>
</evidence>
<dbReference type="Pfam" id="PF14052">
    <property type="entry name" value="Caps_assemb_Wzi"/>
    <property type="match status" value="1"/>
</dbReference>
<keyword evidence="2" id="KW-1185">Reference proteome</keyword>
<evidence type="ECO:0008006" key="3">
    <source>
        <dbReference type="Google" id="ProtNLM"/>
    </source>
</evidence>
<dbReference type="InterPro" id="IPR038636">
    <property type="entry name" value="Wzi_sf"/>
</dbReference>
<dbReference type="InterPro" id="IPR026950">
    <property type="entry name" value="Caps_assemb_Wzi"/>
</dbReference>